<accession>A0ACC1PLQ5</accession>
<dbReference type="EMBL" id="JAPDGR010000116">
    <property type="protein sequence ID" value="KAJ2995921.1"/>
    <property type="molecule type" value="Genomic_DNA"/>
</dbReference>
<dbReference type="Proteomes" id="UP001143856">
    <property type="component" value="Unassembled WGS sequence"/>
</dbReference>
<sequence length="339" mass="37819">MTSTIPTAWATNGIMAIPNSDSSMNEWRETPWTNSNLNNMWTDKSLPVSSGGFIQDFQMPQGPMTPSSLSRSEDLDFGDMILQTIDENTSTWQASSSPPNGGGVCPQLELSALLGEMQKYLHMLKIYHVSENRPPEDALNDYPIGEALYLLRRFCELQERVRPTGRSPSWTQSPIDPDMVAALVIVTCYMTMMRILRALFSHLEQYLSQITPETAMKARKNLAEHCRSLKLGELTPVNNVCVRTREAVGTLLSALRGMDMAIGTYHKMPWAADEMDDVTDCPAENTAREDGLTVNLLKEENISSKIDKDKTLLYAKILEVERHLDRLLNCSAGGQTAIA</sequence>
<keyword evidence="2" id="KW-1185">Reference proteome</keyword>
<protein>
    <submittedName>
        <fullName evidence="1">Uncharacterized protein</fullName>
    </submittedName>
</protein>
<proteinExistence type="predicted"/>
<comment type="caution">
    <text evidence="1">The sequence shown here is derived from an EMBL/GenBank/DDBJ whole genome shotgun (WGS) entry which is preliminary data.</text>
</comment>
<evidence type="ECO:0000313" key="1">
    <source>
        <dbReference type="EMBL" id="KAJ2995921.1"/>
    </source>
</evidence>
<gene>
    <name evidence="1" type="ORF">NUW58_g1139</name>
</gene>
<name>A0ACC1PLQ5_9PEZI</name>
<organism evidence="1 2">
    <name type="scientific">Xylaria curta</name>
    <dbReference type="NCBI Taxonomy" id="42375"/>
    <lineage>
        <taxon>Eukaryota</taxon>
        <taxon>Fungi</taxon>
        <taxon>Dikarya</taxon>
        <taxon>Ascomycota</taxon>
        <taxon>Pezizomycotina</taxon>
        <taxon>Sordariomycetes</taxon>
        <taxon>Xylariomycetidae</taxon>
        <taxon>Xylariales</taxon>
        <taxon>Xylariaceae</taxon>
        <taxon>Xylaria</taxon>
    </lineage>
</organism>
<evidence type="ECO:0000313" key="2">
    <source>
        <dbReference type="Proteomes" id="UP001143856"/>
    </source>
</evidence>
<reference evidence="1" key="1">
    <citation type="submission" date="2022-10" db="EMBL/GenBank/DDBJ databases">
        <title>Genome Sequence of Xylaria curta.</title>
        <authorList>
            <person name="Buettner E."/>
        </authorList>
    </citation>
    <scope>NUCLEOTIDE SEQUENCE</scope>
    <source>
        <strain evidence="1">Babe10</strain>
    </source>
</reference>